<dbReference type="KEGG" id="mear:Mpt1_c06550"/>
<gene>
    <name evidence="7" type="ORF">Mpt1_c06550</name>
</gene>
<dbReference type="Gene3D" id="3.40.109.10">
    <property type="entry name" value="NADH Oxidase"/>
    <property type="match status" value="1"/>
</dbReference>
<dbReference type="InterPro" id="IPR000415">
    <property type="entry name" value="Nitroreductase-like"/>
</dbReference>
<dbReference type="PANTHER" id="PTHR43673">
    <property type="entry name" value="NAD(P)H NITROREDUCTASE YDGI-RELATED"/>
    <property type="match status" value="1"/>
</dbReference>
<organism evidence="7 8">
    <name type="scientific">Candidatus Methanoplasma termitum</name>
    <dbReference type="NCBI Taxonomy" id="1577791"/>
    <lineage>
        <taxon>Archaea</taxon>
        <taxon>Methanobacteriati</taxon>
        <taxon>Thermoplasmatota</taxon>
        <taxon>Thermoplasmata</taxon>
        <taxon>Methanomassiliicoccales</taxon>
        <taxon>Methanomassiliicoccaceae</taxon>
        <taxon>Candidatus Methanoplasma</taxon>
    </lineage>
</organism>
<dbReference type="EMBL" id="CP010070">
    <property type="protein sequence ID" value="AIZ56540.1"/>
    <property type="molecule type" value="Genomic_DNA"/>
</dbReference>
<comment type="similarity">
    <text evidence="2">Belongs to the nitroreductase family.</text>
</comment>
<sequence length="238" mass="26700">MYDKDLYDAIWRRTSVRKYLDKRIEEKKIELLEKSISELNEISGLTMEFVENFDSFKSILTINFKNVRSAIVVKGKTNDPDLKEKCGYYGERVVLEATYHGLGTCWVAGFNKRSKSLDTKDDETVVCVISIGYGEEGMGISTKVPNAPHRKTKSISEFLGGNKEVPEWIESAMKAVQFAPTAMNSQKARFSYSDGKLSVHIPEGNLTMIDLGITKLHFELAAGGKFSMGTPAEFKKSQ</sequence>
<dbReference type="OrthoDB" id="287850at2157"/>
<evidence type="ECO:0000256" key="3">
    <source>
        <dbReference type="ARBA" id="ARBA00022630"/>
    </source>
</evidence>
<evidence type="ECO:0000256" key="1">
    <source>
        <dbReference type="ARBA" id="ARBA00001917"/>
    </source>
</evidence>
<dbReference type="RefSeq" id="WP_048112087.1">
    <property type="nucleotide sequence ID" value="NZ_CP010070.1"/>
</dbReference>
<evidence type="ECO:0000256" key="2">
    <source>
        <dbReference type="ARBA" id="ARBA00007118"/>
    </source>
</evidence>
<evidence type="ECO:0000256" key="5">
    <source>
        <dbReference type="ARBA" id="ARBA00023002"/>
    </source>
</evidence>
<name>A0A0A7LBL6_9ARCH</name>
<feature type="domain" description="Putative nitroreductase TM1586" evidence="6">
    <location>
        <begin position="5"/>
        <end position="222"/>
    </location>
</feature>
<protein>
    <submittedName>
        <fullName evidence="7">Nitroreductase family protein</fullName>
    </submittedName>
</protein>
<dbReference type="SUPFAM" id="SSF55469">
    <property type="entry name" value="FMN-dependent nitroreductase-like"/>
    <property type="match status" value="1"/>
</dbReference>
<dbReference type="AlphaFoldDB" id="A0A0A7LBL6"/>
<keyword evidence="8" id="KW-1185">Reference proteome</keyword>
<keyword evidence="4" id="KW-0288">FMN</keyword>
<evidence type="ECO:0000256" key="4">
    <source>
        <dbReference type="ARBA" id="ARBA00022643"/>
    </source>
</evidence>
<evidence type="ECO:0000313" key="7">
    <source>
        <dbReference type="EMBL" id="AIZ56540.1"/>
    </source>
</evidence>
<reference evidence="7 8" key="1">
    <citation type="journal article" date="2014" name="Appl. Environ. Microbiol.">
        <title>Comparative Genome Analysis of 'Candidatus Methanoplasma termitum' Indicates a New Mode of Energy Metabolism in the Seventh Order of Methanogens.</title>
        <authorList>
            <person name="Lang K."/>
            <person name="Schuldes J."/>
            <person name="Klingl A."/>
            <person name="Poehlein A."/>
            <person name="Daniel R."/>
            <person name="Brune A."/>
        </authorList>
    </citation>
    <scope>NUCLEOTIDE SEQUENCE [LARGE SCALE GENOMIC DNA]</scope>
    <source>
        <strain evidence="8">Mpt1</strain>
    </source>
</reference>
<dbReference type="HOGENOM" id="CLU_070562_2_0_2"/>
<dbReference type="Pfam" id="PF14512">
    <property type="entry name" value="TM1586_NiRdase"/>
    <property type="match status" value="1"/>
</dbReference>
<dbReference type="PANTHER" id="PTHR43673:SF2">
    <property type="entry name" value="NITROREDUCTASE"/>
    <property type="match status" value="1"/>
</dbReference>
<evidence type="ECO:0000259" key="6">
    <source>
        <dbReference type="Pfam" id="PF14512"/>
    </source>
</evidence>
<keyword evidence="5" id="KW-0560">Oxidoreductase</keyword>
<dbReference type="Gene3D" id="3.40.109.30">
    <property type="entry name" value="putative nitroreductase (tm1586), domain 2"/>
    <property type="match status" value="1"/>
</dbReference>
<comment type="cofactor">
    <cofactor evidence="1">
        <name>FMN</name>
        <dbReference type="ChEBI" id="CHEBI:58210"/>
    </cofactor>
</comment>
<dbReference type="InterPro" id="IPR029478">
    <property type="entry name" value="TM1586_NiRdase"/>
</dbReference>
<proteinExistence type="inferred from homology"/>
<dbReference type="Proteomes" id="UP000030787">
    <property type="component" value="Chromosome"/>
</dbReference>
<dbReference type="GO" id="GO:0016491">
    <property type="term" value="F:oxidoreductase activity"/>
    <property type="evidence" value="ECO:0007669"/>
    <property type="project" value="UniProtKB-KW"/>
</dbReference>
<dbReference type="STRING" id="1577791.Mpt1_c06550"/>
<accession>A0A0A7LBL6</accession>
<keyword evidence="3" id="KW-0285">Flavoprotein</keyword>
<evidence type="ECO:0000313" key="8">
    <source>
        <dbReference type="Proteomes" id="UP000030787"/>
    </source>
</evidence>
<dbReference type="GeneID" id="24818320"/>